<evidence type="ECO:0000256" key="4">
    <source>
        <dbReference type="ARBA" id="ARBA00022692"/>
    </source>
</evidence>
<dbReference type="PANTHER" id="PTHR46376">
    <property type="entry name" value="LEUCINE-ZIPPER-LIKE TRANSCRIPTIONAL REGULATOR 1"/>
    <property type="match status" value="1"/>
</dbReference>
<dbReference type="CDD" id="cd00055">
    <property type="entry name" value="EGF_Lam"/>
    <property type="match status" value="2"/>
</dbReference>
<dbReference type="GO" id="GO:0005794">
    <property type="term" value="C:Golgi apparatus"/>
    <property type="evidence" value="ECO:0007669"/>
    <property type="project" value="TreeGrafter"/>
</dbReference>
<dbReference type="Pfam" id="PF24981">
    <property type="entry name" value="Beta-prop_ATRN-LZTR1"/>
    <property type="match status" value="1"/>
</dbReference>
<dbReference type="InterPro" id="IPR056863">
    <property type="entry name" value="LMN_ATRN_NET-like_EGF"/>
</dbReference>
<dbReference type="InterPro" id="IPR000859">
    <property type="entry name" value="CUB_dom"/>
</dbReference>
<dbReference type="InterPro" id="IPR051568">
    <property type="entry name" value="LZTR1/Attractin"/>
</dbReference>
<keyword evidence="8 14" id="KW-0472">Membrane</keyword>
<feature type="transmembrane region" description="Helical" evidence="14">
    <location>
        <begin position="1195"/>
        <end position="1216"/>
    </location>
</feature>
<evidence type="ECO:0000259" key="16">
    <source>
        <dbReference type="PROSITE" id="PS50027"/>
    </source>
</evidence>
<evidence type="ECO:0000256" key="5">
    <source>
        <dbReference type="ARBA" id="ARBA00022729"/>
    </source>
</evidence>
<keyword evidence="18" id="KW-1185">Reference proteome</keyword>
<dbReference type="InterPro" id="IPR056732">
    <property type="entry name" value="GBD_ATRN"/>
</dbReference>
<evidence type="ECO:0000256" key="9">
    <source>
        <dbReference type="ARBA" id="ARBA00023157"/>
    </source>
</evidence>
<gene>
    <name evidence="17" type="ORF">FWK35_00004338</name>
</gene>
<reference evidence="17 18" key="1">
    <citation type="submission" date="2019-08" db="EMBL/GenBank/DDBJ databases">
        <title>Whole genome of Aphis craccivora.</title>
        <authorList>
            <person name="Voronova N.V."/>
            <person name="Shulinski R.S."/>
            <person name="Bandarenka Y.V."/>
            <person name="Zhorov D.G."/>
            <person name="Warner D."/>
        </authorList>
    </citation>
    <scope>NUCLEOTIDE SEQUENCE [LARGE SCALE GENOMIC DNA]</scope>
    <source>
        <strain evidence="17">180601</strain>
        <tissue evidence="17">Whole Body</tissue>
    </source>
</reference>
<dbReference type="InterPro" id="IPR002049">
    <property type="entry name" value="LE_dom"/>
</dbReference>
<dbReference type="PROSITE" id="PS00022">
    <property type="entry name" value="EGF_1"/>
    <property type="match status" value="2"/>
</dbReference>
<evidence type="ECO:0000256" key="14">
    <source>
        <dbReference type="SAM" id="Phobius"/>
    </source>
</evidence>
<comment type="subcellular location">
    <subcellularLocation>
        <location evidence="1">Membrane</location>
        <topology evidence="1">Single-pass membrane protein</topology>
    </subcellularLocation>
</comment>
<dbReference type="SUPFAM" id="SSF49854">
    <property type="entry name" value="Spermadhesin, CUB domain"/>
    <property type="match status" value="1"/>
</dbReference>
<evidence type="ECO:0000256" key="8">
    <source>
        <dbReference type="ARBA" id="ARBA00023136"/>
    </source>
</evidence>
<dbReference type="PROSITE" id="PS01180">
    <property type="entry name" value="CUB"/>
    <property type="match status" value="1"/>
</dbReference>
<dbReference type="EMBL" id="VUJU01001927">
    <property type="protein sequence ID" value="KAF0763258.1"/>
    <property type="molecule type" value="Genomic_DNA"/>
</dbReference>
<keyword evidence="10" id="KW-0325">Glycoprotein</keyword>
<dbReference type="Pfam" id="PF24973">
    <property type="entry name" value="EGF_LMN_ATRN"/>
    <property type="match status" value="1"/>
</dbReference>
<dbReference type="Gene3D" id="2.10.25.10">
    <property type="entry name" value="Laminin"/>
    <property type="match status" value="2"/>
</dbReference>
<keyword evidence="7 14" id="KW-1133">Transmembrane helix</keyword>
<dbReference type="GO" id="GO:0016020">
    <property type="term" value="C:membrane"/>
    <property type="evidence" value="ECO:0007669"/>
    <property type="project" value="UniProtKB-SubCell"/>
</dbReference>
<dbReference type="PANTHER" id="PTHR46376:SF2">
    <property type="entry name" value="DISTRACTED, ISOFORM B"/>
    <property type="match status" value="1"/>
</dbReference>
<evidence type="ECO:0000256" key="13">
    <source>
        <dbReference type="SAM" id="MobiDB-lite"/>
    </source>
</evidence>
<dbReference type="SMART" id="SM00180">
    <property type="entry name" value="EGF_Lam"/>
    <property type="match status" value="2"/>
</dbReference>
<keyword evidence="5" id="KW-0732">Signal</keyword>
<dbReference type="CDD" id="cd00041">
    <property type="entry name" value="CUB"/>
    <property type="match status" value="1"/>
</dbReference>
<proteinExistence type="predicted"/>
<evidence type="ECO:0000256" key="12">
    <source>
        <dbReference type="PROSITE-ProRule" id="PRU00460"/>
    </source>
</evidence>
<evidence type="ECO:0000256" key="10">
    <source>
        <dbReference type="ARBA" id="ARBA00023180"/>
    </source>
</evidence>
<dbReference type="InterPro" id="IPR035914">
    <property type="entry name" value="Sperma_CUB_dom_sf"/>
</dbReference>
<dbReference type="SMART" id="SM00042">
    <property type="entry name" value="CUB"/>
    <property type="match status" value="1"/>
</dbReference>
<keyword evidence="6" id="KW-0677">Repeat</keyword>
<comment type="caution">
    <text evidence="17">The sequence shown here is derived from an EMBL/GenBank/DDBJ whole genome shotgun (WGS) entry which is preliminary data.</text>
</comment>
<dbReference type="Pfam" id="PF24972">
    <property type="entry name" value="GBD_ATRN"/>
    <property type="match status" value="1"/>
</dbReference>
<sequence length="1364" mass="152776">KKKKTRSHRRKTFGISVRRQQVPHVMKNVLFDMFLFLFKSKYRRKRIIPTMMTMAVTNFALLLVLVFGMVSVAQCSLDRCKDVECGNGICLNGTCLCHDGWQGPQCQYCGGKVKLNGTSGFISDGIGNYSLDVKCSWLIEAGNSTNSTIRLHFEEFITECGWDHLYIYDGDSVHSPLLGVYRHIRIFITIDNPFNLQHAGLMYSKDYSLQSVPEIVAHSGFALLHFYSDIAYNLSGFNISYSLNTCPSTTSSKECSGHGVCVDSVCTCDAQFIGEACHIPICPNKCTASNGVCDKEQHRCICNPKYKGDDCSQVAEHGYWEVLKTSDFVPQGSASHTAVVWQDSMYIVGGESFKKGHMLYVYDFNGHVWETPHVISKTAPTIRYGHSSVLFGDKIYVFGGVKEDGIVCNELWAYDISAKSWENVTVNTGFCERNLLNIGFTNQALCGPLRSAGHTATLVPPSFISQSSSSGSGSKYVTERMIIIFGHSPTYGFMNFVQEYYFGTREWAVVKTKGYPVKGGYGHSAAWDPVTERILVYGGYVSMSPLQSALSSKLYAYDPYSHTWYLMSDGPSGRFLHSGSMLNPTGGLMLIYGGNIHNDTGVNLVSSGGQCYTAQPLLYDTYCDSWTQMALPSNLFTSLMRFGHSAITFEKSMYIYGGFNGQMLNDILKFSPGNCSSNNMITNCLNSRHFGVKCVWDNEKAICLPFSEIPAMPPSIDFESTYSRCPEESKSQVTGIIDQCKRQTTCESCVHTHRCGWCPLSNSCVHDIEQCTTMNRDDIPYRSERPITSGYQCTNENSDHMRCNHLHSCQYCVTHTGCHWNSKIEVPICVPITNKSMIQDFTSPDVCESVCDHYTECTNCTKDECIWCQNNERCIDKNAYTSSFPYGQCREWTTDEHRCRTSPGNSQCNYYKTCIDCRDDLECGWCDDGSGTGLGSCMAGGNTPPQSCSQNKWYFTHCPKFHKDLSIMNKGFLRITCQCNGHSTCMNNTDVCIHPCSNNTEGQNCETCLKGFYGNPVNGGECKECRCNNQGNHCNQENGKCYCTTKGIIGDNCEKCDTNNHYLGDPSNHGSCFYDLTIDYQFTFNLSKKDDLRFTQINFQNSPSKSDVDADFSITCSVMAKMNITVRPASGPEKMLLPLQNCTNFRTKFLKSEYMFGTGDNMSLTTFYVYVYDFKPPLWIQISFSQYPKLNLQQFFITFSSCFLLLLLVAAILWKLKQKYDMYRRRQRMFVEMEQMASRPFSVVEVEIEKRNAVHGNQIPTISVSSNLRKRKIDVPNPVALEPCAGNRAAVLTLLVRQPTGNDKYTPHGYSGLAIASALVVVGNVQHSKTNGIDNGSSPLPGKEDVRWTGRGLKASQHPSEARI</sequence>
<feature type="domain" description="Laminin EGF-like" evidence="16">
    <location>
        <begin position="977"/>
        <end position="1024"/>
    </location>
</feature>
<dbReference type="InterPro" id="IPR000742">
    <property type="entry name" value="EGF"/>
</dbReference>
<dbReference type="GO" id="GO:0048731">
    <property type="term" value="P:system development"/>
    <property type="evidence" value="ECO:0007669"/>
    <property type="project" value="UniProtKB-ARBA"/>
</dbReference>
<keyword evidence="2" id="KW-0880">Kelch repeat</keyword>
<keyword evidence="11 12" id="KW-0424">Laminin EGF-like domain</keyword>
<accession>A0A6G0YZ56</accession>
<evidence type="ECO:0000256" key="2">
    <source>
        <dbReference type="ARBA" id="ARBA00022441"/>
    </source>
</evidence>
<dbReference type="Proteomes" id="UP000478052">
    <property type="component" value="Unassembled WGS sequence"/>
</dbReference>
<keyword evidence="9 12" id="KW-1015">Disulfide bond</keyword>
<feature type="region of interest" description="Disordered" evidence="13">
    <location>
        <begin position="1330"/>
        <end position="1364"/>
    </location>
</feature>
<evidence type="ECO:0000256" key="3">
    <source>
        <dbReference type="ARBA" id="ARBA00022536"/>
    </source>
</evidence>
<dbReference type="SMART" id="SM00181">
    <property type="entry name" value="EGF"/>
    <property type="match status" value="4"/>
</dbReference>
<dbReference type="GO" id="GO:0048513">
    <property type="term" value="P:animal organ development"/>
    <property type="evidence" value="ECO:0007669"/>
    <property type="project" value="UniProtKB-ARBA"/>
</dbReference>
<evidence type="ECO:0000256" key="1">
    <source>
        <dbReference type="ARBA" id="ARBA00004167"/>
    </source>
</evidence>
<name>A0A6G0YZ56_APHCR</name>
<evidence type="ECO:0000313" key="17">
    <source>
        <dbReference type="EMBL" id="KAF0763258.1"/>
    </source>
</evidence>
<dbReference type="PROSITE" id="PS50027">
    <property type="entry name" value="EGF_LAM_2"/>
    <property type="match status" value="1"/>
</dbReference>
<evidence type="ECO:0000256" key="6">
    <source>
        <dbReference type="ARBA" id="ARBA00022737"/>
    </source>
</evidence>
<dbReference type="SUPFAM" id="SSF117281">
    <property type="entry name" value="Kelch motif"/>
    <property type="match status" value="2"/>
</dbReference>
<feature type="non-terminal residue" evidence="17">
    <location>
        <position position="1"/>
    </location>
</feature>
<keyword evidence="3" id="KW-0245">EGF-like domain</keyword>
<evidence type="ECO:0000313" key="18">
    <source>
        <dbReference type="Proteomes" id="UP000478052"/>
    </source>
</evidence>
<protein>
    <submittedName>
        <fullName evidence="17">Attractin-like protein 1</fullName>
    </submittedName>
</protein>
<dbReference type="Gene3D" id="2.120.10.80">
    <property type="entry name" value="Kelch-type beta propeller"/>
    <property type="match status" value="2"/>
</dbReference>
<dbReference type="Pfam" id="PF01437">
    <property type="entry name" value="PSI"/>
    <property type="match status" value="1"/>
</dbReference>
<feature type="disulfide bond" evidence="12">
    <location>
        <begin position="996"/>
        <end position="1005"/>
    </location>
</feature>
<comment type="caution">
    <text evidence="12">Lacks conserved residue(s) required for the propagation of feature annotation.</text>
</comment>
<evidence type="ECO:0000259" key="15">
    <source>
        <dbReference type="PROSITE" id="PS01180"/>
    </source>
</evidence>
<feature type="disulfide bond" evidence="12">
    <location>
        <begin position="1008"/>
        <end position="1022"/>
    </location>
</feature>
<evidence type="ECO:0000256" key="7">
    <source>
        <dbReference type="ARBA" id="ARBA00022989"/>
    </source>
</evidence>
<dbReference type="SMART" id="SM00423">
    <property type="entry name" value="PSI"/>
    <property type="match status" value="4"/>
</dbReference>
<dbReference type="SUPFAM" id="SSF57196">
    <property type="entry name" value="EGF/Laminin"/>
    <property type="match status" value="1"/>
</dbReference>
<keyword evidence="4 14" id="KW-0812">Transmembrane</keyword>
<organism evidence="17 18">
    <name type="scientific">Aphis craccivora</name>
    <name type="common">Cowpea aphid</name>
    <dbReference type="NCBI Taxonomy" id="307492"/>
    <lineage>
        <taxon>Eukaryota</taxon>
        <taxon>Metazoa</taxon>
        <taxon>Ecdysozoa</taxon>
        <taxon>Arthropoda</taxon>
        <taxon>Hexapoda</taxon>
        <taxon>Insecta</taxon>
        <taxon>Pterygota</taxon>
        <taxon>Neoptera</taxon>
        <taxon>Paraneoptera</taxon>
        <taxon>Hemiptera</taxon>
        <taxon>Sternorrhyncha</taxon>
        <taxon>Aphidomorpha</taxon>
        <taxon>Aphidoidea</taxon>
        <taxon>Aphididae</taxon>
        <taxon>Aphidini</taxon>
        <taxon>Aphis</taxon>
        <taxon>Aphis</taxon>
    </lineage>
</organism>
<dbReference type="InterPro" id="IPR015915">
    <property type="entry name" value="Kelch-typ_b-propeller"/>
</dbReference>
<feature type="domain" description="CUB" evidence="15">
    <location>
        <begin position="109"/>
        <end position="244"/>
    </location>
</feature>
<dbReference type="InterPro" id="IPR002165">
    <property type="entry name" value="Plexin_repeat"/>
</dbReference>
<dbReference type="OrthoDB" id="9998912at2759"/>
<dbReference type="InterPro" id="IPR056737">
    <property type="entry name" value="Beta-prop_ATRN-MKLN-like"/>
</dbReference>
<evidence type="ECO:0000256" key="11">
    <source>
        <dbReference type="ARBA" id="ARBA00023292"/>
    </source>
</evidence>
<dbReference type="InterPro" id="IPR016201">
    <property type="entry name" value="PSI"/>
</dbReference>
<dbReference type="Gene3D" id="2.60.120.290">
    <property type="entry name" value="Spermadhesin, CUB domain"/>
    <property type="match status" value="1"/>
</dbReference>